<evidence type="ECO:0008006" key="3">
    <source>
        <dbReference type="Google" id="ProtNLM"/>
    </source>
</evidence>
<evidence type="ECO:0000313" key="1">
    <source>
        <dbReference type="EMBL" id="GGX38651.1"/>
    </source>
</evidence>
<dbReference type="RefSeq" id="WP_189356561.1">
    <property type="nucleotide sequence ID" value="NZ_BMYU01000003.1"/>
</dbReference>
<organism evidence="1 2">
    <name type="scientific">Undibacterium squillarum</name>
    <dbReference type="NCBI Taxonomy" id="1131567"/>
    <lineage>
        <taxon>Bacteria</taxon>
        <taxon>Pseudomonadati</taxon>
        <taxon>Pseudomonadota</taxon>
        <taxon>Betaproteobacteria</taxon>
        <taxon>Burkholderiales</taxon>
        <taxon>Oxalobacteraceae</taxon>
        <taxon>Undibacterium</taxon>
    </lineage>
</organism>
<evidence type="ECO:0000313" key="2">
    <source>
        <dbReference type="Proteomes" id="UP000653343"/>
    </source>
</evidence>
<name>A0ABQ2XXH9_9BURK</name>
<proteinExistence type="predicted"/>
<gene>
    <name evidence="1" type="ORF">GCM10010946_16170</name>
</gene>
<dbReference type="Proteomes" id="UP000653343">
    <property type="component" value="Unassembled WGS sequence"/>
</dbReference>
<protein>
    <recommendedName>
        <fullName evidence="3">Helix-turn-helix protein</fullName>
    </recommendedName>
</protein>
<comment type="caution">
    <text evidence="1">The sequence shown here is derived from an EMBL/GenBank/DDBJ whole genome shotgun (WGS) entry which is preliminary data.</text>
</comment>
<sequence>MDEYLIDFAMGEIRRFLQARPDSADTLEGIHRWWIRWPDIAESPIVTAAALQRLEEQGFLEQKKIGSRVLWRHVKN</sequence>
<dbReference type="EMBL" id="BMYU01000003">
    <property type="protein sequence ID" value="GGX38651.1"/>
    <property type="molecule type" value="Genomic_DNA"/>
</dbReference>
<keyword evidence="2" id="KW-1185">Reference proteome</keyword>
<reference evidence="2" key="1">
    <citation type="journal article" date="2019" name="Int. J. Syst. Evol. Microbiol.">
        <title>The Global Catalogue of Microorganisms (GCM) 10K type strain sequencing project: providing services to taxonomists for standard genome sequencing and annotation.</title>
        <authorList>
            <consortium name="The Broad Institute Genomics Platform"/>
            <consortium name="The Broad Institute Genome Sequencing Center for Infectious Disease"/>
            <person name="Wu L."/>
            <person name="Ma J."/>
        </authorList>
    </citation>
    <scope>NUCLEOTIDE SEQUENCE [LARGE SCALE GENOMIC DNA]</scope>
    <source>
        <strain evidence="2">KCTC 23917</strain>
    </source>
</reference>
<accession>A0ABQ2XXH9</accession>